<dbReference type="OrthoDB" id="10260567at2759"/>
<dbReference type="Pfam" id="PF24797">
    <property type="entry name" value="Beta-prop_WDR35_TULP_N"/>
    <property type="match status" value="1"/>
</dbReference>
<keyword evidence="10" id="KW-0966">Cell projection</keyword>
<reference evidence="20 21" key="1">
    <citation type="journal article" date="2017" name="Gigascience">
        <title>Genome sequence of the small brown planthopper, Laodelphax striatellus.</title>
        <authorList>
            <person name="Zhu J."/>
            <person name="Jiang F."/>
            <person name="Wang X."/>
            <person name="Yang P."/>
            <person name="Bao Y."/>
            <person name="Zhao W."/>
            <person name="Wang W."/>
            <person name="Lu H."/>
            <person name="Wang Q."/>
            <person name="Cui N."/>
            <person name="Li J."/>
            <person name="Chen X."/>
            <person name="Luo L."/>
            <person name="Yu J."/>
            <person name="Kang L."/>
            <person name="Cui F."/>
        </authorList>
    </citation>
    <scope>NUCLEOTIDE SEQUENCE [LARGE SCALE GENOMIC DNA]</scope>
    <source>
        <strain evidence="20">Lst14</strain>
    </source>
</reference>
<name>A0A482XF15_LAOST</name>
<keyword evidence="9" id="KW-0206">Cytoskeleton</keyword>
<feature type="domain" description="IFT121 second beta-propeller" evidence="17">
    <location>
        <begin position="339"/>
        <end position="660"/>
    </location>
</feature>
<comment type="subunit">
    <text evidence="12">Component of the IFT complex A (IFT-A) complex. IFT-A complex is divided into a core subcomplex composed of IFT122:IFT140:WDR19 which is associated with TULP3 and a peripheral subcomplex composed of IFT43:WDR35:TTC21B. Interacts directy with IFT122, ITF43 and TTC21B. Interacts with IFT43. Interacts with CFAP61.</text>
</comment>
<keyword evidence="5 14" id="KW-0853">WD repeat</keyword>
<dbReference type="Pfam" id="PF25170">
    <property type="entry name" value="TPR_WDR35"/>
    <property type="match status" value="1"/>
</dbReference>
<dbReference type="SUPFAM" id="SSF48452">
    <property type="entry name" value="TPR-like"/>
    <property type="match status" value="1"/>
</dbReference>
<dbReference type="GO" id="GO:1905515">
    <property type="term" value="P:non-motile cilium assembly"/>
    <property type="evidence" value="ECO:0007669"/>
    <property type="project" value="TreeGrafter"/>
</dbReference>
<gene>
    <name evidence="20" type="ORF">LSTR_LSTR006862</name>
</gene>
<evidence type="ECO:0000256" key="7">
    <source>
        <dbReference type="ARBA" id="ARBA00022794"/>
    </source>
</evidence>
<evidence type="ECO:0000256" key="9">
    <source>
        <dbReference type="ARBA" id="ARBA00023212"/>
    </source>
</evidence>
<dbReference type="InterPro" id="IPR056158">
    <property type="entry name" value="Beta-prop_IFT121_2nd"/>
</dbReference>
<feature type="repeat" description="WD" evidence="14">
    <location>
        <begin position="66"/>
        <end position="97"/>
    </location>
</feature>
<dbReference type="InParanoid" id="A0A482XF15"/>
<dbReference type="PIRSF" id="PIRSF037536">
    <property type="entry name" value="WD_repeat_p35"/>
    <property type="match status" value="1"/>
</dbReference>
<dbReference type="Pfam" id="PF25768">
    <property type="entry name" value="TPR_IFT121"/>
    <property type="match status" value="1"/>
</dbReference>
<dbReference type="SUPFAM" id="SSF50978">
    <property type="entry name" value="WD40 repeat-like"/>
    <property type="match status" value="1"/>
</dbReference>
<evidence type="ECO:0000256" key="11">
    <source>
        <dbReference type="ARBA" id="ARBA00058990"/>
    </source>
</evidence>
<dbReference type="InterPro" id="IPR001680">
    <property type="entry name" value="WD40_rpt"/>
</dbReference>
<dbReference type="PANTHER" id="PTHR12764">
    <property type="entry name" value="WD REPEAT DOMAIN-RELATED"/>
    <property type="match status" value="1"/>
</dbReference>
<evidence type="ECO:0000259" key="17">
    <source>
        <dbReference type="Pfam" id="PF23390"/>
    </source>
</evidence>
<evidence type="ECO:0000256" key="8">
    <source>
        <dbReference type="ARBA" id="ARBA00023069"/>
    </source>
</evidence>
<evidence type="ECO:0000256" key="10">
    <source>
        <dbReference type="ARBA" id="ARBA00023273"/>
    </source>
</evidence>
<dbReference type="SMART" id="SM00320">
    <property type="entry name" value="WD40"/>
    <property type="match status" value="4"/>
</dbReference>
<dbReference type="SMR" id="A0A482XF15"/>
<evidence type="ECO:0000256" key="2">
    <source>
        <dbReference type="ARBA" id="ARBA00004300"/>
    </source>
</evidence>
<dbReference type="InterPro" id="IPR011990">
    <property type="entry name" value="TPR-like_helical_dom_sf"/>
</dbReference>
<dbReference type="FunFam" id="1.25.40.470:FF:000004">
    <property type="entry name" value="WD repeat-containing protein 35"/>
    <property type="match status" value="1"/>
</dbReference>
<feature type="domain" description="IFT121/TULP4 N-terminal" evidence="18">
    <location>
        <begin position="1"/>
        <end position="334"/>
    </location>
</feature>
<evidence type="ECO:0000313" key="21">
    <source>
        <dbReference type="Proteomes" id="UP000291343"/>
    </source>
</evidence>
<dbReference type="Gene3D" id="2.130.10.10">
    <property type="entry name" value="YVTN repeat-like/Quinoprotein amine dehydrogenase"/>
    <property type="match status" value="2"/>
</dbReference>
<evidence type="ECO:0000256" key="13">
    <source>
        <dbReference type="ARBA" id="ARBA00070596"/>
    </source>
</evidence>
<keyword evidence="6" id="KW-0677">Repeat</keyword>
<evidence type="ECO:0000259" key="19">
    <source>
        <dbReference type="Pfam" id="PF25768"/>
    </source>
</evidence>
<evidence type="ECO:0000256" key="1">
    <source>
        <dbReference type="ARBA" id="ARBA00004120"/>
    </source>
</evidence>
<evidence type="ECO:0000259" key="15">
    <source>
        <dbReference type="Pfam" id="PF23145"/>
    </source>
</evidence>
<feature type="domain" description="IFT121-like TPR repeats" evidence="19">
    <location>
        <begin position="1012"/>
        <end position="1111"/>
    </location>
</feature>
<comment type="function">
    <text evidence="11">As a component of the IFT complex A (IFT-A), a complex required for retrograde ciliary transport and entry into cilia of G protein-coupled receptors (GPCRs), it is involved in ciliogenesis and ciliary protein trafficking. May promote CASP3 activation and TNF-stimulated apoptosis.</text>
</comment>
<organism evidence="20 21">
    <name type="scientific">Laodelphax striatellus</name>
    <name type="common">Small brown planthopper</name>
    <name type="synonym">Delphax striatella</name>
    <dbReference type="NCBI Taxonomy" id="195883"/>
    <lineage>
        <taxon>Eukaryota</taxon>
        <taxon>Metazoa</taxon>
        <taxon>Ecdysozoa</taxon>
        <taxon>Arthropoda</taxon>
        <taxon>Hexapoda</taxon>
        <taxon>Insecta</taxon>
        <taxon>Pterygota</taxon>
        <taxon>Neoptera</taxon>
        <taxon>Paraneoptera</taxon>
        <taxon>Hemiptera</taxon>
        <taxon>Auchenorrhyncha</taxon>
        <taxon>Fulgoroidea</taxon>
        <taxon>Delphacidae</taxon>
        <taxon>Criomorphinae</taxon>
        <taxon>Laodelphax</taxon>
    </lineage>
</organism>
<dbReference type="GO" id="GO:0061512">
    <property type="term" value="P:protein localization to cilium"/>
    <property type="evidence" value="ECO:0007669"/>
    <property type="project" value="TreeGrafter"/>
</dbReference>
<comment type="subcellular location">
    <subcellularLocation>
        <location evidence="3">Cytoplasm</location>
        <location evidence="3">Cytoskeleton</location>
        <location evidence="3">Cilium axoneme</location>
    </subcellularLocation>
    <subcellularLocation>
        <location evidence="1">Cytoplasm</location>
        <location evidence="1">Cytoskeleton</location>
        <location evidence="1">Cilium basal body</location>
    </subcellularLocation>
    <subcellularLocation>
        <location evidence="2">Cytoplasm</location>
        <location evidence="2">Cytoskeleton</location>
        <location evidence="2">Microtubule organizing center</location>
        <location evidence="2">Centrosome</location>
    </subcellularLocation>
</comment>
<dbReference type="InterPro" id="IPR036322">
    <property type="entry name" value="WD40_repeat_dom_sf"/>
</dbReference>
<keyword evidence="8" id="KW-0969">Cilium</keyword>
<feature type="domain" description="IFT121-like zinc finger" evidence="15">
    <location>
        <begin position="1141"/>
        <end position="1184"/>
    </location>
</feature>
<dbReference type="GO" id="GO:0097730">
    <property type="term" value="C:non-motile cilium"/>
    <property type="evidence" value="ECO:0007669"/>
    <property type="project" value="TreeGrafter"/>
</dbReference>
<proteinExistence type="predicted"/>
<dbReference type="GO" id="GO:0005930">
    <property type="term" value="C:axoneme"/>
    <property type="evidence" value="ECO:0007669"/>
    <property type="project" value="UniProtKB-SubCell"/>
</dbReference>
<dbReference type="InterPro" id="IPR015943">
    <property type="entry name" value="WD40/YVTN_repeat-like_dom_sf"/>
</dbReference>
<dbReference type="GO" id="GO:0030991">
    <property type="term" value="C:intraciliary transport particle A"/>
    <property type="evidence" value="ECO:0007669"/>
    <property type="project" value="TreeGrafter"/>
</dbReference>
<dbReference type="Pfam" id="PF23145">
    <property type="entry name" value="Zf_2nd_IFT121"/>
    <property type="match status" value="1"/>
</dbReference>
<evidence type="ECO:0000259" key="18">
    <source>
        <dbReference type="Pfam" id="PF24797"/>
    </source>
</evidence>
<dbReference type="PROSITE" id="PS50082">
    <property type="entry name" value="WD_REPEATS_2"/>
    <property type="match status" value="1"/>
</dbReference>
<dbReference type="EMBL" id="QKKF02011155">
    <property type="protein sequence ID" value="RZF44312.1"/>
    <property type="molecule type" value="Genomic_DNA"/>
</dbReference>
<dbReference type="InterPro" id="IPR056159">
    <property type="entry name" value="Beta-prop_IFT121_TULP_N"/>
</dbReference>
<comment type="caution">
    <text evidence="20">The sequence shown here is derived from an EMBL/GenBank/DDBJ whole genome shotgun (WGS) entry which is preliminary data.</text>
</comment>
<dbReference type="Gene3D" id="1.25.40.470">
    <property type="match status" value="1"/>
</dbReference>
<evidence type="ECO:0000256" key="3">
    <source>
        <dbReference type="ARBA" id="ARBA00004430"/>
    </source>
</evidence>
<keyword evidence="4" id="KW-0963">Cytoplasm</keyword>
<dbReference type="InterPro" id="IPR057979">
    <property type="entry name" value="TPR_IFT121"/>
</dbReference>
<evidence type="ECO:0000256" key="12">
    <source>
        <dbReference type="ARBA" id="ARBA00062232"/>
    </source>
</evidence>
<dbReference type="PANTHER" id="PTHR12764:SF5">
    <property type="entry name" value="LD29485P"/>
    <property type="match status" value="1"/>
</dbReference>
<keyword evidence="21" id="KW-1185">Reference proteome</keyword>
<evidence type="ECO:0000256" key="4">
    <source>
        <dbReference type="ARBA" id="ARBA00022490"/>
    </source>
</evidence>
<dbReference type="InterPro" id="IPR056157">
    <property type="entry name" value="TPR_IFT80_172_dom"/>
</dbReference>
<dbReference type="STRING" id="195883.A0A482XF15"/>
<dbReference type="Proteomes" id="UP000291343">
    <property type="component" value="Unassembled WGS sequence"/>
</dbReference>
<dbReference type="AlphaFoldDB" id="A0A482XF15"/>
<dbReference type="SUPFAM" id="SSF69322">
    <property type="entry name" value="Tricorn protease domain 2"/>
    <property type="match status" value="1"/>
</dbReference>
<dbReference type="InterPro" id="IPR039857">
    <property type="entry name" value="Ift122/121"/>
</dbReference>
<keyword evidence="7" id="KW-0970">Cilium biogenesis/degradation</keyword>
<accession>A0A482XF15</accession>
<evidence type="ECO:0000256" key="14">
    <source>
        <dbReference type="PROSITE-ProRule" id="PRU00221"/>
    </source>
</evidence>
<dbReference type="FunCoup" id="A0A482XF15">
    <property type="interactions" value="60"/>
</dbReference>
<dbReference type="GO" id="GO:0005813">
    <property type="term" value="C:centrosome"/>
    <property type="evidence" value="ECO:0007669"/>
    <property type="project" value="UniProtKB-SubCell"/>
</dbReference>
<evidence type="ECO:0000313" key="20">
    <source>
        <dbReference type="EMBL" id="RZF44312.1"/>
    </source>
</evidence>
<dbReference type="Pfam" id="PF23387">
    <property type="entry name" value="TPR_IFT80_172"/>
    <property type="match status" value="1"/>
</dbReference>
<protein>
    <recommendedName>
        <fullName evidence="13">WD repeat-containing protein 35</fullName>
    </recommendedName>
</protein>
<dbReference type="InterPro" id="IPR017233">
    <property type="entry name" value="WDR35"/>
</dbReference>
<dbReference type="Pfam" id="PF23390">
    <property type="entry name" value="Beta-prop_WDR35_2nd"/>
    <property type="match status" value="1"/>
</dbReference>
<dbReference type="GO" id="GO:0035721">
    <property type="term" value="P:intraciliary retrograde transport"/>
    <property type="evidence" value="ECO:0007669"/>
    <property type="project" value="TreeGrafter"/>
</dbReference>
<evidence type="ECO:0000256" key="5">
    <source>
        <dbReference type="ARBA" id="ARBA00022574"/>
    </source>
</evidence>
<dbReference type="FunFam" id="2.130.10.10:FF:000187">
    <property type="entry name" value="WD repeat-containing protein 35"/>
    <property type="match status" value="1"/>
</dbReference>
<evidence type="ECO:0000256" key="6">
    <source>
        <dbReference type="ARBA" id="ARBA00022737"/>
    </source>
</evidence>
<feature type="domain" description="IFT80/172/WDR35 TPR" evidence="16">
    <location>
        <begin position="691"/>
        <end position="780"/>
    </location>
</feature>
<dbReference type="InterPro" id="IPR056170">
    <property type="entry name" value="Znf_IFT121-like"/>
</dbReference>
<dbReference type="InterPro" id="IPR057361">
    <property type="entry name" value="TPR_WDR35"/>
</dbReference>
<sequence length="1186" mass="132812">MFIYLSKKIAIPNNTKINCLAWSSDQGWIGVGGDDGLLKVLKLDPGKDAKVKGLAAPANLSMNQTLEGHNGKIQVITWNEQHQKLTTSDQNGLIIVWMLYKGSWYEEMINNRNKSVVKGMAWNADGQKICIVYEDGAVIVGSVDGNRIWGKELKGCPLTGVQWSPDGKFLLFSLRTGEVHVYDNQGNFTMKVDIQCVTSAGASGAHAQVVGLCWYDGRNGYIEEECPCLAICFNTGHVQIMRRENDDAAIQLDTGISATFCAWNHNGSILAITGSTLLTGEDKETNIIQFFTPFGELVRSLKVPGREVSCCVWEGGSLRVALSVDSYIYFANIRPSYRWTYFSNSVVVYSYNRPDRYGTHLTFWDTNNNECHHKTVRGLLSVASYKDHCVLAIRTEDSANPYGLLLCNAIATPVDSKYMDMEPLWVAMNSSHVFAASRDNFLLWHYVTPKSHSTLGIAGARHRKERLYHIDDTPSGVAEVIQDLDRSFQPTVNTQATSDPICCLAASDKLVLIGRESGAIQRYSLPQVALVQRYSLACRPNSIAINCDSTRAAVVDATGVLTYVDLEPVGGGGAATSGELERFERKDVWAMVWASDNPQLLAIMEKTRMYVLRGTEPEEPILSAGYICYFQDLEIRAVLLDEIVQQPDNPDVEQHILDLEVKSLRDTRELLDKVGLVEAATFIEENPHPRLWRLLAEAAVKKLDLATAEAAFVRCSDYAGIQLVKKLTNMTSDQLKRVQVAAHFNDFNEAERLYLDVDRRDLAILLRQHLGDWFRVIQLMKMGTGSTDSQLESAWNNIGDHFADRNNWLSAKEYYEKANNVEKLVKCYQILENYEALETLMTSLPEKHPLLSQIGEIFVSVGMCHQAVITFVKSGWLQGAVEACVALNQWDQAVRLAEMHSMLPEIGRLLDKYAADLLDKGRILEVVQLYRKAERFLDAAKLMFQLAEEQTTKGAKPLRLKKLHVLAALLVEEHNKLKNNQNIHSDTATKSRALMGSFEVESSSTLDLKLIDAAWRGAEAYHFLMLSQRQLYEGHADAAMQTALYLKNYNDILNTEDIYCLLALASSACRAFGTCSRAFMKLESLENIRESKREEYADIAIQIFTKHAPRDFRSNQSECSSCSTFISLWTGTCPRCDTRYPACIATGRTITDLTSAWSCTACMHSAFYKEISKFSNCPLCHTPVQL</sequence>
<evidence type="ECO:0000259" key="16">
    <source>
        <dbReference type="Pfam" id="PF23387"/>
    </source>
</evidence>